<accession>A0A0C3BUT6</accession>
<gene>
    <name evidence="1" type="ORF">M413DRAFT_79735</name>
</gene>
<reference evidence="1 2" key="1">
    <citation type="submission" date="2014-04" db="EMBL/GenBank/DDBJ databases">
        <authorList>
            <consortium name="DOE Joint Genome Institute"/>
            <person name="Kuo A."/>
            <person name="Gay G."/>
            <person name="Dore J."/>
            <person name="Kohler A."/>
            <person name="Nagy L.G."/>
            <person name="Floudas D."/>
            <person name="Copeland A."/>
            <person name="Barry K.W."/>
            <person name="Cichocki N."/>
            <person name="Veneault-Fourrey C."/>
            <person name="LaButti K."/>
            <person name="Lindquist E.A."/>
            <person name="Lipzen A."/>
            <person name="Lundell T."/>
            <person name="Morin E."/>
            <person name="Murat C."/>
            <person name="Sun H."/>
            <person name="Tunlid A."/>
            <person name="Henrissat B."/>
            <person name="Grigoriev I.V."/>
            <person name="Hibbett D.S."/>
            <person name="Martin F."/>
            <person name="Nordberg H.P."/>
            <person name="Cantor M.N."/>
            <person name="Hua S.X."/>
        </authorList>
    </citation>
    <scope>NUCLEOTIDE SEQUENCE [LARGE SCALE GENOMIC DNA]</scope>
    <source>
        <strain evidence="2">h7</strain>
    </source>
</reference>
<keyword evidence="2" id="KW-1185">Reference proteome</keyword>
<dbReference type="AlphaFoldDB" id="A0A0C3BUT6"/>
<dbReference type="Proteomes" id="UP000053424">
    <property type="component" value="Unassembled WGS sequence"/>
</dbReference>
<protein>
    <submittedName>
        <fullName evidence="1">Uncharacterized protein</fullName>
    </submittedName>
</protein>
<dbReference type="STRING" id="686832.A0A0C3BUT6"/>
<dbReference type="OrthoDB" id="3359887at2759"/>
<sequence length="510" mass="57696">MNAPENERYNPSRPAKYDLANIPMRSQASYWATIEKIGAARTKKEKSEITKATGVSRLPLCAASVAFMHPTFFPLDPFHLFYENIMAFIWDIWTVLSKPGDIVHLSSDKAQKLGKAIPLAMSTLPPAFCGPIRDPYLKRQSQYKVYEWMALLHWYIIPIGMEIGMDSTILRNFSRFVAAIEFAMKIQPRDDAELQSLHEIITSFLVEYERLYIGNNPNNILRARLCIFQLIHVPHHIQWNGSIRVGSQATVERTIGEMGHKIRSRKSPFANLANLIYERELVKILALYYPNVDPTVSAQGVSVDNSELLRKEVSSKFMQEHPVRKKGGVHQDVLDELQAVADFAKCDSFGDGVVVRRWGKFKLLNGYILGSRLSMQKAQSARRSEWFEAINAEPGTLPHASDFNVIFGEALAFYEVKSPAFSHALVVYWPLEKLERSLNVPRGVWNRQTPKVANVVDILNIVGIWTASETSQRTYILRKHPGLAMLSTEECGIAMPDGDMAADGEGNWDE</sequence>
<name>A0A0C3BUT6_HEBCY</name>
<proteinExistence type="predicted"/>
<dbReference type="HOGENOM" id="CLU_538562_0_0_1"/>
<reference evidence="2" key="2">
    <citation type="submission" date="2015-01" db="EMBL/GenBank/DDBJ databases">
        <title>Evolutionary Origins and Diversification of the Mycorrhizal Mutualists.</title>
        <authorList>
            <consortium name="DOE Joint Genome Institute"/>
            <consortium name="Mycorrhizal Genomics Consortium"/>
            <person name="Kohler A."/>
            <person name="Kuo A."/>
            <person name="Nagy L.G."/>
            <person name="Floudas D."/>
            <person name="Copeland A."/>
            <person name="Barry K.W."/>
            <person name="Cichocki N."/>
            <person name="Veneault-Fourrey C."/>
            <person name="LaButti K."/>
            <person name="Lindquist E.A."/>
            <person name="Lipzen A."/>
            <person name="Lundell T."/>
            <person name="Morin E."/>
            <person name="Murat C."/>
            <person name="Riley R."/>
            <person name="Ohm R."/>
            <person name="Sun H."/>
            <person name="Tunlid A."/>
            <person name="Henrissat B."/>
            <person name="Grigoriev I.V."/>
            <person name="Hibbett D.S."/>
            <person name="Martin F."/>
        </authorList>
    </citation>
    <scope>NUCLEOTIDE SEQUENCE [LARGE SCALE GENOMIC DNA]</scope>
    <source>
        <strain evidence="2">h7</strain>
    </source>
</reference>
<dbReference type="EMBL" id="KN831830">
    <property type="protein sequence ID" value="KIM35111.1"/>
    <property type="molecule type" value="Genomic_DNA"/>
</dbReference>
<evidence type="ECO:0000313" key="1">
    <source>
        <dbReference type="EMBL" id="KIM35111.1"/>
    </source>
</evidence>
<evidence type="ECO:0000313" key="2">
    <source>
        <dbReference type="Proteomes" id="UP000053424"/>
    </source>
</evidence>
<organism evidence="1 2">
    <name type="scientific">Hebeloma cylindrosporum</name>
    <dbReference type="NCBI Taxonomy" id="76867"/>
    <lineage>
        <taxon>Eukaryota</taxon>
        <taxon>Fungi</taxon>
        <taxon>Dikarya</taxon>
        <taxon>Basidiomycota</taxon>
        <taxon>Agaricomycotina</taxon>
        <taxon>Agaricomycetes</taxon>
        <taxon>Agaricomycetidae</taxon>
        <taxon>Agaricales</taxon>
        <taxon>Agaricineae</taxon>
        <taxon>Hymenogastraceae</taxon>
        <taxon>Hebeloma</taxon>
    </lineage>
</organism>